<dbReference type="CDD" id="cd08041">
    <property type="entry name" value="OBF_kDNA_ligase_like"/>
    <property type="match status" value="1"/>
</dbReference>
<dbReference type="Gene3D" id="3.30.470.30">
    <property type="entry name" value="DNA ligase/mRNA capping enzyme"/>
    <property type="match status" value="1"/>
</dbReference>
<evidence type="ECO:0000313" key="9">
    <source>
        <dbReference type="Proteomes" id="UP000501726"/>
    </source>
</evidence>
<name>A0A6F8PSZ2_9GAMM</name>
<dbReference type="GO" id="GO:0003910">
    <property type="term" value="F:DNA ligase (ATP) activity"/>
    <property type="evidence" value="ECO:0007669"/>
    <property type="project" value="UniProtKB-EC"/>
</dbReference>
<evidence type="ECO:0000313" key="8">
    <source>
        <dbReference type="EMBL" id="BBP45206.1"/>
    </source>
</evidence>
<comment type="catalytic activity">
    <reaction evidence="6">
        <text>ATP + (deoxyribonucleotide)n-3'-hydroxyl + 5'-phospho-(deoxyribonucleotide)m = (deoxyribonucleotide)n+m + AMP + diphosphate.</text>
        <dbReference type="EC" id="6.5.1.1"/>
    </reaction>
</comment>
<dbReference type="PANTHER" id="PTHR47810">
    <property type="entry name" value="DNA LIGASE"/>
    <property type="match status" value="1"/>
</dbReference>
<dbReference type="Pfam" id="PF01068">
    <property type="entry name" value="DNA_ligase_A_M"/>
    <property type="match status" value="1"/>
</dbReference>
<dbReference type="InterPro" id="IPR012310">
    <property type="entry name" value="DNA_ligase_ATP-dep_cent"/>
</dbReference>
<dbReference type="EMBL" id="AP021889">
    <property type="protein sequence ID" value="BBP45206.1"/>
    <property type="molecule type" value="Genomic_DNA"/>
</dbReference>
<dbReference type="CDD" id="cd07896">
    <property type="entry name" value="Adenylation_kDNA_ligase_like"/>
    <property type="match status" value="1"/>
</dbReference>
<reference evidence="9" key="1">
    <citation type="submission" date="2019-11" db="EMBL/GenBank/DDBJ databases">
        <title>Isolation and characterization of two novel species in the genus Thiomicrorhabdus.</title>
        <authorList>
            <person name="Mochizuki J."/>
            <person name="Kojima H."/>
            <person name="Fukui M."/>
        </authorList>
    </citation>
    <scope>NUCLEOTIDE SEQUENCE [LARGE SCALE GENOMIC DNA]</scope>
    <source>
        <strain evidence="9">aks77</strain>
    </source>
</reference>
<keyword evidence="5" id="KW-0234">DNA repair</keyword>
<protein>
    <submittedName>
        <fullName evidence="8">ATP-dependent DNA ligase</fullName>
    </submittedName>
</protein>
<evidence type="ECO:0000256" key="2">
    <source>
        <dbReference type="ARBA" id="ARBA00022598"/>
    </source>
</evidence>
<keyword evidence="4" id="KW-0227">DNA damage</keyword>
<evidence type="ECO:0000259" key="7">
    <source>
        <dbReference type="PROSITE" id="PS50160"/>
    </source>
</evidence>
<dbReference type="PROSITE" id="PS50160">
    <property type="entry name" value="DNA_LIGASE_A3"/>
    <property type="match status" value="1"/>
</dbReference>
<evidence type="ECO:0000256" key="5">
    <source>
        <dbReference type="ARBA" id="ARBA00023204"/>
    </source>
</evidence>
<dbReference type="GO" id="GO:0006310">
    <property type="term" value="P:DNA recombination"/>
    <property type="evidence" value="ECO:0007669"/>
    <property type="project" value="InterPro"/>
</dbReference>
<dbReference type="Gene3D" id="2.40.50.140">
    <property type="entry name" value="Nucleic acid-binding proteins"/>
    <property type="match status" value="1"/>
</dbReference>
<evidence type="ECO:0000256" key="1">
    <source>
        <dbReference type="ARBA" id="ARBA00001968"/>
    </source>
</evidence>
<dbReference type="RefSeq" id="WP_173270672.1">
    <property type="nucleotide sequence ID" value="NZ_AP021889.1"/>
</dbReference>
<dbReference type="InterPro" id="IPR029319">
    <property type="entry name" value="DNA_ligase_OB"/>
</dbReference>
<dbReference type="SUPFAM" id="SSF56091">
    <property type="entry name" value="DNA ligase/mRNA capping enzyme, catalytic domain"/>
    <property type="match status" value="1"/>
</dbReference>
<evidence type="ECO:0000256" key="6">
    <source>
        <dbReference type="ARBA" id="ARBA00034003"/>
    </source>
</evidence>
<dbReference type="GO" id="GO:0005524">
    <property type="term" value="F:ATP binding"/>
    <property type="evidence" value="ECO:0007669"/>
    <property type="project" value="InterPro"/>
</dbReference>
<keyword evidence="3" id="KW-0235">DNA replication</keyword>
<dbReference type="GO" id="GO:0006260">
    <property type="term" value="P:DNA replication"/>
    <property type="evidence" value="ECO:0007669"/>
    <property type="project" value="UniProtKB-KW"/>
</dbReference>
<dbReference type="AlphaFoldDB" id="A0A6F8PSZ2"/>
<evidence type="ECO:0000256" key="4">
    <source>
        <dbReference type="ARBA" id="ARBA00022763"/>
    </source>
</evidence>
<keyword evidence="9" id="KW-1185">Reference proteome</keyword>
<dbReference type="InterPro" id="IPR012340">
    <property type="entry name" value="NA-bd_OB-fold"/>
</dbReference>
<evidence type="ECO:0000256" key="3">
    <source>
        <dbReference type="ARBA" id="ARBA00022705"/>
    </source>
</evidence>
<sequence>MPTKRPFCSLVRLAMLGVLLCASLSVVFLPTTSLATEVAVFKPVAMEIQVARTLFNDAAYGQADWMMSRKYDGVRALWDGKTLRTKQGKQIFPPADFLKDFPDFALDGELWLGTARFDEVNQMVLSSLQPTSFFNPSWSNAYYKVFEVPQASGGLQKRMERLTNYLQRFSVSKIQPVEQYPVSQYRQLQEFYQQIIDLGGEGIIVRDASQAFQTGRLHTTIKIKPRSEAECVVRGYLAGKGRLANSVGALECVLLNRQKARLFPQLNLQQSTLIRLGSGLSDQQRQQPPQIGAVVTFQYNGHTKYGLPRFAVFLRERYSAEQAQQLGITWR</sequence>
<proteinExistence type="predicted"/>
<dbReference type="Proteomes" id="UP000501726">
    <property type="component" value="Chromosome"/>
</dbReference>
<keyword evidence="2 8" id="KW-0436">Ligase</keyword>
<gene>
    <name evidence="8" type="ORF">THMIRHAS_05790</name>
</gene>
<dbReference type="Pfam" id="PF14743">
    <property type="entry name" value="DNA_ligase_OB_2"/>
    <property type="match status" value="1"/>
</dbReference>
<dbReference type="GO" id="GO:0006281">
    <property type="term" value="P:DNA repair"/>
    <property type="evidence" value="ECO:0007669"/>
    <property type="project" value="UniProtKB-KW"/>
</dbReference>
<dbReference type="NCBIfam" id="NF006592">
    <property type="entry name" value="PRK09125.1"/>
    <property type="match status" value="1"/>
</dbReference>
<dbReference type="Gene3D" id="3.30.1490.70">
    <property type="match status" value="1"/>
</dbReference>
<accession>A0A6F8PSZ2</accession>
<dbReference type="KEGG" id="tse:THMIRHAS_05790"/>
<comment type="cofactor">
    <cofactor evidence="1">
        <name>a divalent metal cation</name>
        <dbReference type="ChEBI" id="CHEBI:60240"/>
    </cofactor>
</comment>
<feature type="domain" description="ATP-dependent DNA ligase family profile" evidence="7">
    <location>
        <begin position="155"/>
        <end position="247"/>
    </location>
</feature>
<organism evidence="8 9">
    <name type="scientific">Thiosulfatimonas sediminis</name>
    <dbReference type="NCBI Taxonomy" id="2675054"/>
    <lineage>
        <taxon>Bacteria</taxon>
        <taxon>Pseudomonadati</taxon>
        <taxon>Pseudomonadota</taxon>
        <taxon>Gammaproteobacteria</taxon>
        <taxon>Thiotrichales</taxon>
        <taxon>Piscirickettsiaceae</taxon>
        <taxon>Thiosulfatimonas</taxon>
    </lineage>
</organism>
<dbReference type="PANTHER" id="PTHR47810:SF1">
    <property type="entry name" value="DNA LIGASE B"/>
    <property type="match status" value="1"/>
</dbReference>
<dbReference type="SUPFAM" id="SSF50249">
    <property type="entry name" value="Nucleic acid-binding proteins"/>
    <property type="match status" value="1"/>
</dbReference>
<dbReference type="InterPro" id="IPR050326">
    <property type="entry name" value="NAD_dep_DNA_ligaseB"/>
</dbReference>